<dbReference type="InterPro" id="IPR029063">
    <property type="entry name" value="SAM-dependent_MTases_sf"/>
</dbReference>
<dbReference type="RefSeq" id="XP_003958764.1">
    <property type="nucleotide sequence ID" value="XM_003958715.1"/>
</dbReference>
<accession>H2AZ73</accession>
<dbReference type="PANTHER" id="PTHR14614:SF109">
    <property type="entry name" value="RIBOSOMAL LYSINE N-METHYLTRANSFERASE 5"/>
    <property type="match status" value="1"/>
</dbReference>
<name>H2AZ73_KAZAF</name>
<dbReference type="InterPro" id="IPR019410">
    <property type="entry name" value="Methyltransf_16"/>
</dbReference>
<dbReference type="Gene3D" id="3.40.50.150">
    <property type="entry name" value="Vaccinia Virus protein VP39"/>
    <property type="match status" value="1"/>
</dbReference>
<keyword evidence="2" id="KW-0808">Transferase</keyword>
<sequence>MVFQLVKLGEDTIFDHVFDRYTELEKNFDNLKQDLGIEDREKRELIIDIDPPEQLKVTTKMKRKRKTKQNGHIAQSSAKLDSYTLNIEQSITSLYSSKDNANSTTGYVVWSTTPFFLKWLLYSSAAEPLRTPMDVSTVEGNTSGTIRVPPLLGSNIGGRDKIGVIEMGTGIAGILPVTLGNYADTYICTDQKGIIPRLKSNIRRNLEQLNRRKCVSHALNIDEVEEYTQQNNVEDRVDGLRLEIAALDWENFDTNVLQAHFEGINTIYILAMDVIYNEYLIDPFLKCLTTIRSHFQKTPAVKIQCLIGIHLRSHDILASFLEQALIKYNLPIHYVADETLDSSRFCIYFI</sequence>
<dbReference type="KEGG" id="kaf:KAFR_0H02200"/>
<organism evidence="6 7">
    <name type="scientific">Kazachstania africana (strain ATCC 22294 / BCRC 22015 / CBS 2517 / CECT 1963 / NBRC 1671 / NRRL Y-8276)</name>
    <name type="common">Yeast</name>
    <name type="synonym">Kluyveromyces africanus</name>
    <dbReference type="NCBI Taxonomy" id="1071382"/>
    <lineage>
        <taxon>Eukaryota</taxon>
        <taxon>Fungi</taxon>
        <taxon>Dikarya</taxon>
        <taxon>Ascomycota</taxon>
        <taxon>Saccharomycotina</taxon>
        <taxon>Saccharomycetes</taxon>
        <taxon>Saccharomycetales</taxon>
        <taxon>Saccharomycetaceae</taxon>
        <taxon>Kazachstania</taxon>
    </lineage>
</organism>
<dbReference type="GO" id="GO:0005829">
    <property type="term" value="C:cytosol"/>
    <property type="evidence" value="ECO:0007669"/>
    <property type="project" value="TreeGrafter"/>
</dbReference>
<dbReference type="PANTHER" id="PTHR14614">
    <property type="entry name" value="HEPATOCELLULAR CARCINOMA-ASSOCIATED ANTIGEN"/>
    <property type="match status" value="1"/>
</dbReference>
<dbReference type="Proteomes" id="UP000005220">
    <property type="component" value="Chromosome 8"/>
</dbReference>
<comment type="similarity">
    <text evidence="4">Belongs to the class I-like SAM-binding methyltransferase superfamily. RKM5 family.</text>
</comment>
<dbReference type="OrthoDB" id="2529286at2759"/>
<dbReference type="HOGENOM" id="CLU_051532_0_0_1"/>
<dbReference type="STRING" id="1071382.H2AZ73"/>
<protein>
    <recommendedName>
        <fullName evidence="5">Ribosomal lysine N-methyltransferase 5</fullName>
    </recommendedName>
</protein>
<evidence type="ECO:0000313" key="6">
    <source>
        <dbReference type="EMBL" id="CCF59629.1"/>
    </source>
</evidence>
<evidence type="ECO:0000256" key="3">
    <source>
        <dbReference type="ARBA" id="ARBA00022691"/>
    </source>
</evidence>
<proteinExistence type="inferred from homology"/>
<keyword evidence="7" id="KW-1185">Reference proteome</keyword>
<reference evidence="6 7" key="1">
    <citation type="journal article" date="2011" name="Proc. Natl. Acad. Sci. U.S.A.">
        <title>Evolutionary erosion of yeast sex chromosomes by mating-type switching accidents.</title>
        <authorList>
            <person name="Gordon J.L."/>
            <person name="Armisen D."/>
            <person name="Proux-Wera E."/>
            <person name="Oheigeartaigh S.S."/>
            <person name="Byrne K.P."/>
            <person name="Wolfe K.H."/>
        </authorList>
    </citation>
    <scope>NUCLEOTIDE SEQUENCE [LARGE SCALE GENOMIC DNA]</scope>
    <source>
        <strain evidence="7">ATCC 22294 / BCRC 22015 / CBS 2517 / CECT 1963 / NBRC 1671 / NRRL Y-8276</strain>
    </source>
</reference>
<dbReference type="FunCoup" id="H2AZ73">
    <property type="interactions" value="24"/>
</dbReference>
<keyword evidence="1" id="KW-0489">Methyltransferase</keyword>
<evidence type="ECO:0000256" key="4">
    <source>
        <dbReference type="ARBA" id="ARBA00038458"/>
    </source>
</evidence>
<gene>
    <name evidence="6" type="primary">KAFR0H02200</name>
    <name evidence="6" type="ORF">KAFR_0H02200</name>
</gene>
<dbReference type="GeneID" id="13887625"/>
<evidence type="ECO:0000256" key="1">
    <source>
        <dbReference type="ARBA" id="ARBA00022603"/>
    </source>
</evidence>
<dbReference type="GO" id="GO:0032259">
    <property type="term" value="P:methylation"/>
    <property type="evidence" value="ECO:0007669"/>
    <property type="project" value="UniProtKB-KW"/>
</dbReference>
<dbReference type="GO" id="GO:0032991">
    <property type="term" value="C:protein-containing complex"/>
    <property type="evidence" value="ECO:0007669"/>
    <property type="project" value="TreeGrafter"/>
</dbReference>
<evidence type="ECO:0000313" key="7">
    <source>
        <dbReference type="Proteomes" id="UP000005220"/>
    </source>
</evidence>
<evidence type="ECO:0000256" key="5">
    <source>
        <dbReference type="ARBA" id="ARBA00039932"/>
    </source>
</evidence>
<keyword evidence="3" id="KW-0949">S-adenosyl-L-methionine</keyword>
<dbReference type="AlphaFoldDB" id="H2AZ73"/>
<dbReference type="GO" id="GO:0008757">
    <property type="term" value="F:S-adenosylmethionine-dependent methyltransferase activity"/>
    <property type="evidence" value="ECO:0007669"/>
    <property type="project" value="EnsemblFungi"/>
</dbReference>
<dbReference type="eggNOG" id="KOG1018">
    <property type="taxonomic scope" value="Eukaryota"/>
</dbReference>
<dbReference type="EMBL" id="HE650828">
    <property type="protein sequence ID" value="CCF59629.1"/>
    <property type="molecule type" value="Genomic_DNA"/>
</dbReference>
<evidence type="ECO:0000256" key="2">
    <source>
        <dbReference type="ARBA" id="ARBA00022679"/>
    </source>
</evidence>
<dbReference type="InParanoid" id="H2AZ73"/>